<feature type="transmembrane region" description="Helical" evidence="7">
    <location>
        <begin position="254"/>
        <end position="277"/>
    </location>
</feature>
<feature type="transmembrane region" description="Helical" evidence="7">
    <location>
        <begin position="289"/>
        <end position="315"/>
    </location>
</feature>
<keyword evidence="3 7" id="KW-0812">Transmembrane</keyword>
<dbReference type="EMBL" id="JAGDYM010000004">
    <property type="protein sequence ID" value="MBO1900901.1"/>
    <property type="molecule type" value="Genomic_DNA"/>
</dbReference>
<keyword evidence="9" id="KW-1185">Reference proteome</keyword>
<feature type="transmembrane region" description="Helical" evidence="7">
    <location>
        <begin position="220"/>
        <end position="242"/>
    </location>
</feature>
<evidence type="ECO:0000256" key="4">
    <source>
        <dbReference type="ARBA" id="ARBA00022989"/>
    </source>
</evidence>
<dbReference type="Proteomes" id="UP000664382">
    <property type="component" value="Unassembled WGS sequence"/>
</dbReference>
<dbReference type="GO" id="GO:0005886">
    <property type="term" value="C:plasma membrane"/>
    <property type="evidence" value="ECO:0007669"/>
    <property type="project" value="UniProtKB-SubCell"/>
</dbReference>
<proteinExistence type="predicted"/>
<dbReference type="InterPro" id="IPR017039">
    <property type="entry name" value="Virul_fac_BrkB"/>
</dbReference>
<feature type="region of interest" description="Disordered" evidence="6">
    <location>
        <begin position="352"/>
        <end position="380"/>
    </location>
</feature>
<feature type="region of interest" description="Disordered" evidence="6">
    <location>
        <begin position="1"/>
        <end position="35"/>
    </location>
</feature>
<dbReference type="RefSeq" id="WP_208095733.1">
    <property type="nucleotide sequence ID" value="NZ_JAGDYM010000004.1"/>
</dbReference>
<evidence type="ECO:0000313" key="8">
    <source>
        <dbReference type="EMBL" id="MBO1900901.1"/>
    </source>
</evidence>
<comment type="subcellular location">
    <subcellularLocation>
        <location evidence="1">Cell membrane</location>
        <topology evidence="1">Multi-pass membrane protein</topology>
    </subcellularLocation>
</comment>
<evidence type="ECO:0000256" key="7">
    <source>
        <dbReference type="SAM" id="Phobius"/>
    </source>
</evidence>
<evidence type="ECO:0000256" key="6">
    <source>
        <dbReference type="SAM" id="MobiDB-lite"/>
    </source>
</evidence>
<keyword evidence="2" id="KW-1003">Cell membrane</keyword>
<keyword evidence="5 7" id="KW-0472">Membrane</keyword>
<dbReference type="PANTHER" id="PTHR30213">
    <property type="entry name" value="INNER MEMBRANE PROTEIN YHJD"/>
    <property type="match status" value="1"/>
</dbReference>
<evidence type="ECO:0000256" key="3">
    <source>
        <dbReference type="ARBA" id="ARBA00022692"/>
    </source>
</evidence>
<sequence>MSGAEAGETEFGADEDPGRAREPGNAGTGEPGQPGGIAGLVRSVVAFALRRRLVRAYLLYSEHRGPGLADSITYRALFSVFAALLLGFSLAALWLGGNPEAMRTLTETLDRVIPGLTEIVDPSRIDAPASFTVVGAISLIGLLGAAISAIASLRIAIRVLADELHDDGFFLWVLLRNLLVAIGFGGLLAVAAVLSVLGSQGLGTVASWTGASLSGGVLEVLTRIVGVLIVFAVDTIALAMVFRLLSGVSAPARALWGGAALGGVGLTVLQELSGLFVRGAASNPLLASFAALIALLLWFNLSAQVILLASSYTIVATAESHDRVRERYGASTLAQHRRRRAEDLVHAATRELRAAQEAERAEREAADTGRSEASDSRRSQ</sequence>
<gene>
    <name evidence="8" type="ORF">J4H92_02930</name>
</gene>
<feature type="compositionally biased region" description="Gly residues" evidence="6">
    <location>
        <begin position="26"/>
        <end position="35"/>
    </location>
</feature>
<protein>
    <submittedName>
        <fullName evidence="8">YihY/virulence factor BrkB family protein</fullName>
    </submittedName>
</protein>
<dbReference type="AlphaFoldDB" id="A0A939MHX1"/>
<evidence type="ECO:0000256" key="5">
    <source>
        <dbReference type="ARBA" id="ARBA00023136"/>
    </source>
</evidence>
<evidence type="ECO:0000256" key="2">
    <source>
        <dbReference type="ARBA" id="ARBA00022475"/>
    </source>
</evidence>
<evidence type="ECO:0000256" key="1">
    <source>
        <dbReference type="ARBA" id="ARBA00004651"/>
    </source>
</evidence>
<feature type="transmembrane region" description="Helical" evidence="7">
    <location>
        <begin position="72"/>
        <end position="95"/>
    </location>
</feature>
<keyword evidence="4 7" id="KW-1133">Transmembrane helix</keyword>
<feature type="transmembrane region" description="Helical" evidence="7">
    <location>
        <begin position="131"/>
        <end position="157"/>
    </location>
</feature>
<name>A0A939MHX1_9MICO</name>
<organism evidence="8 9">
    <name type="scientific">Leucobacter weissii</name>
    <dbReference type="NCBI Taxonomy" id="1983706"/>
    <lineage>
        <taxon>Bacteria</taxon>
        <taxon>Bacillati</taxon>
        <taxon>Actinomycetota</taxon>
        <taxon>Actinomycetes</taxon>
        <taxon>Micrococcales</taxon>
        <taxon>Microbacteriaceae</taxon>
        <taxon>Leucobacter</taxon>
    </lineage>
</organism>
<feature type="transmembrane region" description="Helical" evidence="7">
    <location>
        <begin position="169"/>
        <end position="200"/>
    </location>
</feature>
<dbReference type="Pfam" id="PF03631">
    <property type="entry name" value="Virul_fac_BrkB"/>
    <property type="match status" value="1"/>
</dbReference>
<comment type="caution">
    <text evidence="8">The sequence shown here is derived from an EMBL/GenBank/DDBJ whole genome shotgun (WGS) entry which is preliminary data.</text>
</comment>
<reference evidence="8" key="1">
    <citation type="submission" date="2021-03" db="EMBL/GenBank/DDBJ databases">
        <title>Leucobacter chromiisoli sp. nov., isolated from chromium-containing soil of chemical plant.</title>
        <authorList>
            <person name="Xu Z."/>
        </authorList>
    </citation>
    <scope>NUCLEOTIDE SEQUENCE</scope>
    <source>
        <strain evidence="8">S27</strain>
    </source>
</reference>
<evidence type="ECO:0000313" key="9">
    <source>
        <dbReference type="Proteomes" id="UP000664382"/>
    </source>
</evidence>
<dbReference type="PANTHER" id="PTHR30213:SF1">
    <property type="entry name" value="INNER MEMBRANE PROTEIN YHJD"/>
    <property type="match status" value="1"/>
</dbReference>
<accession>A0A939MHX1</accession>